<comment type="subcellular location">
    <subcellularLocation>
        <location evidence="1">Membrane</location>
        <topology evidence="1">Multi-pass membrane protein</topology>
    </subcellularLocation>
</comment>
<proteinExistence type="inferred from homology"/>
<gene>
    <name evidence="13" type="ORF">XAT740_LOCUS23008</name>
</gene>
<comment type="similarity">
    <text evidence="2">Belongs to the maelstrom family.</text>
</comment>
<dbReference type="AlphaFoldDB" id="A0A814VRM3"/>
<evidence type="ECO:0000256" key="10">
    <source>
        <dbReference type="RuleBase" id="RU000688"/>
    </source>
</evidence>
<evidence type="ECO:0000313" key="14">
    <source>
        <dbReference type="Proteomes" id="UP000663828"/>
    </source>
</evidence>
<keyword evidence="14" id="KW-1185">Reference proteome</keyword>
<dbReference type="PRINTS" id="PR00237">
    <property type="entry name" value="GPCRRHODOPSN"/>
</dbReference>
<dbReference type="SUPFAM" id="SSF81321">
    <property type="entry name" value="Family A G protein-coupled receptor-like"/>
    <property type="match status" value="1"/>
</dbReference>
<evidence type="ECO:0000256" key="1">
    <source>
        <dbReference type="ARBA" id="ARBA00004141"/>
    </source>
</evidence>
<feature type="transmembrane region" description="Helical" evidence="11">
    <location>
        <begin position="141"/>
        <end position="162"/>
    </location>
</feature>
<evidence type="ECO:0000259" key="12">
    <source>
        <dbReference type="PROSITE" id="PS50262"/>
    </source>
</evidence>
<dbReference type="GO" id="GO:0031047">
    <property type="term" value="P:regulatory ncRNA-mediated gene silencing"/>
    <property type="evidence" value="ECO:0007669"/>
    <property type="project" value="UniProtKB-KW"/>
</dbReference>
<feature type="transmembrane region" description="Helical" evidence="11">
    <location>
        <begin position="20"/>
        <end position="45"/>
    </location>
</feature>
<dbReference type="Gene3D" id="1.20.1070.10">
    <property type="entry name" value="Rhodopsin 7-helix transmembrane proteins"/>
    <property type="match status" value="1"/>
</dbReference>
<dbReference type="InterPro" id="IPR017452">
    <property type="entry name" value="GPCR_Rhodpsn_7TM"/>
</dbReference>
<dbReference type="EMBL" id="CAJNOR010001720">
    <property type="protein sequence ID" value="CAF1189054.1"/>
    <property type="molecule type" value="Genomic_DNA"/>
</dbReference>
<keyword evidence="7" id="KW-0943">RNA-mediated gene silencing</keyword>
<evidence type="ECO:0000313" key="13">
    <source>
        <dbReference type="EMBL" id="CAF1189054.1"/>
    </source>
</evidence>
<evidence type="ECO:0000256" key="7">
    <source>
        <dbReference type="ARBA" id="ARBA00023158"/>
    </source>
</evidence>
<comment type="similarity">
    <text evidence="10">Belongs to the G-protein coupled receptor 1 family.</text>
</comment>
<dbReference type="GO" id="GO:0016020">
    <property type="term" value="C:membrane"/>
    <property type="evidence" value="ECO:0007669"/>
    <property type="project" value="UniProtKB-SubCell"/>
</dbReference>
<evidence type="ECO:0000256" key="11">
    <source>
        <dbReference type="SAM" id="Phobius"/>
    </source>
</evidence>
<dbReference type="Pfam" id="PF00001">
    <property type="entry name" value="7tm_1"/>
    <property type="match status" value="1"/>
</dbReference>
<keyword evidence="3 10" id="KW-0812">Transmembrane</keyword>
<dbReference type="CDD" id="cd00637">
    <property type="entry name" value="7tm_classA_rhodopsin-like"/>
    <property type="match status" value="1"/>
</dbReference>
<dbReference type="Pfam" id="PF13017">
    <property type="entry name" value="Maelstrom"/>
    <property type="match status" value="1"/>
</dbReference>
<evidence type="ECO:0000256" key="6">
    <source>
        <dbReference type="ARBA" id="ARBA00023136"/>
    </source>
</evidence>
<protein>
    <recommendedName>
        <fullName evidence="12">G-protein coupled receptors family 1 profile domain-containing protein</fullName>
    </recommendedName>
</protein>
<feature type="transmembrane region" description="Helical" evidence="11">
    <location>
        <begin position="57"/>
        <end position="82"/>
    </location>
</feature>
<evidence type="ECO:0000256" key="8">
    <source>
        <dbReference type="ARBA" id="ARBA00023170"/>
    </source>
</evidence>
<evidence type="ECO:0000256" key="3">
    <source>
        <dbReference type="ARBA" id="ARBA00022692"/>
    </source>
</evidence>
<organism evidence="13 14">
    <name type="scientific">Adineta ricciae</name>
    <name type="common">Rotifer</name>
    <dbReference type="NCBI Taxonomy" id="249248"/>
    <lineage>
        <taxon>Eukaryota</taxon>
        <taxon>Metazoa</taxon>
        <taxon>Spiralia</taxon>
        <taxon>Gnathifera</taxon>
        <taxon>Rotifera</taxon>
        <taxon>Eurotatoria</taxon>
        <taxon>Bdelloidea</taxon>
        <taxon>Adinetida</taxon>
        <taxon>Adinetidae</taxon>
        <taxon>Adineta</taxon>
    </lineage>
</organism>
<keyword evidence="9 10" id="KW-0807">Transducer</keyword>
<keyword evidence="5 10" id="KW-0297">G-protein coupled receptor</keyword>
<dbReference type="GO" id="GO:0060964">
    <property type="term" value="P:regulation of miRNA-mediated gene silencing"/>
    <property type="evidence" value="ECO:0007669"/>
    <property type="project" value="InterPro"/>
</dbReference>
<dbReference type="PROSITE" id="PS00237">
    <property type="entry name" value="G_PROTEIN_RECEP_F1_1"/>
    <property type="match status" value="1"/>
</dbReference>
<dbReference type="PANTHER" id="PTHR24243:SF208">
    <property type="entry name" value="PYROKININ-1 RECEPTOR"/>
    <property type="match status" value="1"/>
</dbReference>
<dbReference type="InterPro" id="IPR024970">
    <property type="entry name" value="Maelstrom"/>
</dbReference>
<keyword evidence="6 11" id="KW-0472">Membrane</keyword>
<feature type="transmembrane region" description="Helical" evidence="11">
    <location>
        <begin position="102"/>
        <end position="120"/>
    </location>
</feature>
<evidence type="ECO:0000256" key="9">
    <source>
        <dbReference type="ARBA" id="ARBA00023224"/>
    </source>
</evidence>
<evidence type="ECO:0000256" key="5">
    <source>
        <dbReference type="ARBA" id="ARBA00023040"/>
    </source>
</evidence>
<evidence type="ECO:0000256" key="4">
    <source>
        <dbReference type="ARBA" id="ARBA00022989"/>
    </source>
</evidence>
<dbReference type="Proteomes" id="UP000663828">
    <property type="component" value="Unassembled WGS sequence"/>
</dbReference>
<feature type="domain" description="G-protein coupled receptors family 1 profile" evidence="12">
    <location>
        <begin position="35"/>
        <end position="219"/>
    </location>
</feature>
<dbReference type="InterPro" id="IPR000276">
    <property type="entry name" value="GPCR_Rhodpsn"/>
</dbReference>
<dbReference type="InterPro" id="IPR036910">
    <property type="entry name" value="HMG_box_dom_sf"/>
</dbReference>
<reference evidence="13" key="1">
    <citation type="submission" date="2021-02" db="EMBL/GenBank/DDBJ databases">
        <authorList>
            <person name="Nowell W R."/>
        </authorList>
    </citation>
    <scope>NUCLEOTIDE SEQUENCE</scope>
</reference>
<keyword evidence="8 10" id="KW-0675">Receptor</keyword>
<accession>A0A814VRM3</accession>
<keyword evidence="4 11" id="KW-1133">Transmembrane helix</keyword>
<dbReference type="GO" id="GO:0004930">
    <property type="term" value="F:G protein-coupled receptor activity"/>
    <property type="evidence" value="ECO:0007669"/>
    <property type="project" value="UniProtKB-KW"/>
</dbReference>
<sequence length="782" mass="89545">MNLTILINIPNQYSSSLRLILTIIFVIITGIGLFGNSLVFLSIMTNRLKFRHSPTNLLLVNMSCADLLILVFNIFDIAQFALDDNWPTAWHLGLSMCKIVRFIQVLGCYVSVQTLLIISIERYIAIIHPVKSSQINRHRRVCFIFILIWTIGFLAATPNLYLLQLHSFFNRSHYFICGLSDDRADSQFIMFYKYTESVFFFFLPAVVQTVAYMFICYKIFLVDRVVQAHSFAQHTQKTKISNVHNQYSHFKLSSSFQSPLNAIVSTTSSPRSPTHIITTTTTHGNIAPDEHRKLHPAYSRMHIQDLILHLLPQWRSMTLVEKKPYEDLAKQYKRSRMLKNEHVVTPVIPSSEEVSFLEQNNSENNFLDSYLSRNLLTVFKQDFLFISFQIFCRTDDEDGGEYYPAEVAIMRYSFAENIKQEYYTIMKPEKFPVGYTGTAIDLSRDTHQIPPFDFIGANGDYAQIWREVRRVIGESIVDASTIQPIVIFCNAFDRAQTTYLLKWLVSKDETQVQKPSFRVCSFEALVAALLRRLGIGDFAHQSVREQLRRPIYTLQIKDRCIYHDSLAIQYCCRAINHGFSLLLDGFVRERFIQKIPEHAQIKLTETKSVQTLKPDNVKHEAHSISDDTTASVDDSISSTYLEKHRGGLRRLTQLRKIEEQKSSTDKLQAIGANVFIQSPLPNPPSTTVQRMSVLSIENKLSKIIKPRILSPIEVDCRWPISSLYNNNTDDEDQYVMTGRGLRKANSCVSTAGGTNSESLIFTTGIGRGRRLQLIAPVPGFPM</sequence>
<evidence type="ECO:0000256" key="2">
    <source>
        <dbReference type="ARBA" id="ARBA00007057"/>
    </source>
</evidence>
<dbReference type="PROSITE" id="PS50262">
    <property type="entry name" value="G_PROTEIN_RECEP_F1_2"/>
    <property type="match status" value="1"/>
</dbReference>
<dbReference type="SUPFAM" id="SSF47095">
    <property type="entry name" value="HMG-box"/>
    <property type="match status" value="1"/>
</dbReference>
<dbReference type="PANTHER" id="PTHR24243">
    <property type="entry name" value="G-PROTEIN COUPLED RECEPTOR"/>
    <property type="match status" value="1"/>
</dbReference>
<feature type="transmembrane region" description="Helical" evidence="11">
    <location>
        <begin position="198"/>
        <end position="220"/>
    </location>
</feature>
<name>A0A814VRM3_ADIRI</name>
<comment type="caution">
    <text evidence="13">The sequence shown here is derived from an EMBL/GenBank/DDBJ whole genome shotgun (WGS) entry which is preliminary data.</text>
</comment>